<evidence type="ECO:0000256" key="4">
    <source>
        <dbReference type="PROSITE-ProRule" id="PRU00335"/>
    </source>
</evidence>
<reference evidence="6 7" key="1">
    <citation type="submission" date="2021-03" db="EMBL/GenBank/DDBJ databases">
        <title>Sequencing the genomes of 1000 actinobacteria strains.</title>
        <authorList>
            <person name="Klenk H.-P."/>
        </authorList>
    </citation>
    <scope>NUCLEOTIDE SEQUENCE [LARGE SCALE GENOMIC DNA]</scope>
    <source>
        <strain evidence="6 7">DSM 15797</strain>
    </source>
</reference>
<keyword evidence="1" id="KW-0805">Transcription regulation</keyword>
<dbReference type="RefSeq" id="WP_245356291.1">
    <property type="nucleotide sequence ID" value="NZ_BAAAJY010000003.1"/>
</dbReference>
<dbReference type="Pfam" id="PF00440">
    <property type="entry name" value="TetR_N"/>
    <property type="match status" value="1"/>
</dbReference>
<evidence type="ECO:0000313" key="7">
    <source>
        <dbReference type="Proteomes" id="UP001296993"/>
    </source>
</evidence>
<dbReference type="PROSITE" id="PS50977">
    <property type="entry name" value="HTH_TETR_2"/>
    <property type="match status" value="1"/>
</dbReference>
<comment type="caution">
    <text evidence="6">The sequence shown here is derived from an EMBL/GenBank/DDBJ whole genome shotgun (WGS) entry which is preliminary data.</text>
</comment>
<organism evidence="6 7">
    <name type="scientific">Paeniglutamicibacter kerguelensis</name>
    <dbReference type="NCBI Taxonomy" id="254788"/>
    <lineage>
        <taxon>Bacteria</taxon>
        <taxon>Bacillati</taxon>
        <taxon>Actinomycetota</taxon>
        <taxon>Actinomycetes</taxon>
        <taxon>Micrococcales</taxon>
        <taxon>Micrococcaceae</taxon>
        <taxon>Paeniglutamicibacter</taxon>
    </lineage>
</organism>
<dbReference type="Proteomes" id="UP001296993">
    <property type="component" value="Unassembled WGS sequence"/>
</dbReference>
<dbReference type="InterPro" id="IPR009057">
    <property type="entry name" value="Homeodomain-like_sf"/>
</dbReference>
<feature type="domain" description="HTH tetR-type" evidence="5">
    <location>
        <begin position="12"/>
        <end position="72"/>
    </location>
</feature>
<dbReference type="InterPro" id="IPR001647">
    <property type="entry name" value="HTH_TetR"/>
</dbReference>
<keyword evidence="3" id="KW-0804">Transcription</keyword>
<dbReference type="PANTHER" id="PTHR30055">
    <property type="entry name" value="HTH-TYPE TRANSCRIPTIONAL REGULATOR RUTR"/>
    <property type="match status" value="1"/>
</dbReference>
<evidence type="ECO:0000256" key="2">
    <source>
        <dbReference type="ARBA" id="ARBA00023125"/>
    </source>
</evidence>
<gene>
    <name evidence="6" type="ORF">JOF47_001392</name>
</gene>
<dbReference type="InterPro" id="IPR050109">
    <property type="entry name" value="HTH-type_TetR-like_transc_reg"/>
</dbReference>
<dbReference type="SUPFAM" id="SSF46689">
    <property type="entry name" value="Homeodomain-like"/>
    <property type="match status" value="1"/>
</dbReference>
<dbReference type="InterPro" id="IPR023772">
    <property type="entry name" value="DNA-bd_HTH_TetR-type_CS"/>
</dbReference>
<dbReference type="PROSITE" id="PS01081">
    <property type="entry name" value="HTH_TETR_1"/>
    <property type="match status" value="1"/>
</dbReference>
<keyword evidence="7" id="KW-1185">Reference proteome</keyword>
<dbReference type="EMBL" id="JAGIOF010000001">
    <property type="protein sequence ID" value="MBP2385881.1"/>
    <property type="molecule type" value="Genomic_DNA"/>
</dbReference>
<protein>
    <submittedName>
        <fullName evidence="6">AcrR family transcriptional regulator</fullName>
    </submittedName>
</protein>
<keyword evidence="2 4" id="KW-0238">DNA-binding</keyword>
<evidence type="ECO:0000256" key="1">
    <source>
        <dbReference type="ARBA" id="ARBA00023015"/>
    </source>
</evidence>
<evidence type="ECO:0000259" key="5">
    <source>
        <dbReference type="PROSITE" id="PS50977"/>
    </source>
</evidence>
<dbReference type="Gene3D" id="1.10.357.10">
    <property type="entry name" value="Tetracycline Repressor, domain 2"/>
    <property type="match status" value="1"/>
</dbReference>
<evidence type="ECO:0000313" key="6">
    <source>
        <dbReference type="EMBL" id="MBP2385881.1"/>
    </source>
</evidence>
<accession>A0ABS4XBP4</accession>
<name>A0ABS4XBP4_9MICC</name>
<dbReference type="PRINTS" id="PR00455">
    <property type="entry name" value="HTHTETR"/>
</dbReference>
<feature type="DNA-binding region" description="H-T-H motif" evidence="4">
    <location>
        <begin position="35"/>
        <end position="54"/>
    </location>
</feature>
<evidence type="ECO:0000256" key="3">
    <source>
        <dbReference type="ARBA" id="ARBA00023163"/>
    </source>
</evidence>
<proteinExistence type="predicted"/>
<dbReference type="PANTHER" id="PTHR30055:SF238">
    <property type="entry name" value="MYCOFACTOCIN BIOSYNTHESIS TRANSCRIPTIONAL REGULATOR MFTR-RELATED"/>
    <property type="match status" value="1"/>
</dbReference>
<sequence length="208" mass="23844">MSKSTLREVSRQAMRQRIGEIAEDLFVSRGYDATTVEDIAREAGISERTFFRYFASKAEVLFLRFEVDTHGLAEAIEARPPDEAPWLTLRHALESALENLDQESVAKRAALFRKITETAPQILAQYFARVHASQQELCEVLWTRWKVEHQVDADTRVIFRALVSSVFAVLNEVELATQERPLAERRRMFREALDAVRPAREDLAGKPN</sequence>